<dbReference type="Pfam" id="PF01535">
    <property type="entry name" value="PPR"/>
    <property type="match status" value="6"/>
</dbReference>
<dbReference type="InterPro" id="IPR011990">
    <property type="entry name" value="TPR-like_helical_dom_sf"/>
</dbReference>
<feature type="repeat" description="PPR" evidence="2">
    <location>
        <begin position="359"/>
        <end position="393"/>
    </location>
</feature>
<gene>
    <name evidence="3" type="ORF">SI8410_04004766</name>
</gene>
<dbReference type="GO" id="GO:0009451">
    <property type="term" value="P:RNA modification"/>
    <property type="evidence" value="ECO:0007669"/>
    <property type="project" value="InterPro"/>
</dbReference>
<dbReference type="NCBIfam" id="TIGR00756">
    <property type="entry name" value="PPR"/>
    <property type="match status" value="3"/>
</dbReference>
<dbReference type="EMBL" id="LR746267">
    <property type="protein sequence ID" value="CAA7394105.1"/>
    <property type="molecule type" value="Genomic_DNA"/>
</dbReference>
<feature type="repeat" description="PPR" evidence="2">
    <location>
        <begin position="258"/>
        <end position="292"/>
    </location>
</feature>
<dbReference type="InterPro" id="IPR046960">
    <property type="entry name" value="PPR_At4g14850-like_plant"/>
</dbReference>
<accession>A0A7I8KAU9</accession>
<proteinExistence type="predicted"/>
<dbReference type="InterPro" id="IPR046848">
    <property type="entry name" value="E_motif"/>
</dbReference>
<name>A0A7I8KAU9_SPIIN</name>
<feature type="repeat" description="PPR" evidence="2">
    <location>
        <begin position="460"/>
        <end position="494"/>
    </location>
</feature>
<keyword evidence="4" id="KW-1185">Reference proteome</keyword>
<organism evidence="3 4">
    <name type="scientific">Spirodela intermedia</name>
    <name type="common">Intermediate duckweed</name>
    <dbReference type="NCBI Taxonomy" id="51605"/>
    <lineage>
        <taxon>Eukaryota</taxon>
        <taxon>Viridiplantae</taxon>
        <taxon>Streptophyta</taxon>
        <taxon>Embryophyta</taxon>
        <taxon>Tracheophyta</taxon>
        <taxon>Spermatophyta</taxon>
        <taxon>Magnoliopsida</taxon>
        <taxon>Liliopsida</taxon>
        <taxon>Araceae</taxon>
        <taxon>Lemnoideae</taxon>
        <taxon>Spirodela</taxon>
    </lineage>
</organism>
<dbReference type="GO" id="GO:0003723">
    <property type="term" value="F:RNA binding"/>
    <property type="evidence" value="ECO:0007669"/>
    <property type="project" value="InterPro"/>
</dbReference>
<dbReference type="PANTHER" id="PTHR24015:SF2014">
    <property type="entry name" value="PENTATRICOPEPTIDE REPEAT-CONTAINING PROTEIN"/>
    <property type="match status" value="1"/>
</dbReference>
<dbReference type="PANTHER" id="PTHR24015">
    <property type="entry name" value="OS07G0578800 PROTEIN-RELATED"/>
    <property type="match status" value="1"/>
</dbReference>
<evidence type="ECO:0000256" key="2">
    <source>
        <dbReference type="PROSITE-ProRule" id="PRU00708"/>
    </source>
</evidence>
<evidence type="ECO:0000313" key="3">
    <source>
        <dbReference type="EMBL" id="CAA7394105.1"/>
    </source>
</evidence>
<dbReference type="PROSITE" id="PS51375">
    <property type="entry name" value="PPR"/>
    <property type="match status" value="3"/>
</dbReference>
<dbReference type="Gene3D" id="1.25.40.10">
    <property type="entry name" value="Tetratricopeptide repeat domain"/>
    <property type="match status" value="4"/>
</dbReference>
<dbReference type="FunFam" id="1.25.40.10:FF:000090">
    <property type="entry name" value="Pentatricopeptide repeat-containing protein, chloroplastic"/>
    <property type="match status" value="1"/>
</dbReference>
<dbReference type="Pfam" id="PF13041">
    <property type="entry name" value="PPR_2"/>
    <property type="match status" value="1"/>
</dbReference>
<dbReference type="OrthoDB" id="185373at2759"/>
<reference evidence="3" key="1">
    <citation type="submission" date="2020-02" db="EMBL/GenBank/DDBJ databases">
        <authorList>
            <person name="Scholz U."/>
            <person name="Mascher M."/>
            <person name="Fiebig A."/>
        </authorList>
    </citation>
    <scope>NUCLEOTIDE SEQUENCE</scope>
</reference>
<sequence>MYVYEGFGGLYRSRLGPRLLHETERRRRTAAAVELPASATKLCLAVQWNALLRRRCRAGQWAETLALFRRMAAGGGGRRRRSPEPDRFTLSIVLKACGELCNLREGRSLHGYLLRRPQEELRRDLFVGAALVEMYSRCGEMGGAAAVFNAYPSPDVALWTAVISGYQKKSMAEEAVSFFSLVLREKKHLNPNPRTLVSLIAAVTQIGAPLAGKSAHCYSLRRAFLSDLPLSNSVLNMYSKLGNADYVVRFFAAMAGKDVISWSCVLGFYARHGRTAAALELYQRMTAAGFRPNSVTVIGALQACAAAAELPEGRKLHGEILRRGLELQAAVATALIDMYMKCSCSGEAELVFSGMPTRDVVTWSAMVGGYSQSGLPDMAMEVFRRMMMEGTKPDAVAMAKLLSSCSQSGLLRQALCLHGFLLRRGFHRRRFVVAALIDLYSKCGAVELAVGVFTAMREKDAVVWSAMIAGFGINGLPGDALRLFREMIRSSAAVPGGATFASLLSACSHSGLLREGKEIFEEMEVIHGVAPAGEHVAAMVDLLGRAGELPEALKLIAAARQSHFSHAWAALLAAACRIDGGAAAEVGELAARKLSELGADDMAGPYLPLLQVFAANGRWEQVGMVRKTVEDRLLRKIPGRSSIEVAGGIHWFAAGDQNHQEIERTQLILRGLGAAMKEGGGSVFDDAASFHCVD</sequence>
<dbReference type="InterPro" id="IPR002885">
    <property type="entry name" value="PPR_rpt"/>
</dbReference>
<dbReference type="AlphaFoldDB" id="A0A7I8KAU9"/>
<dbReference type="Pfam" id="PF20431">
    <property type="entry name" value="E_motif"/>
    <property type="match status" value="1"/>
</dbReference>
<dbReference type="FunFam" id="1.25.40.10:FF:000436">
    <property type="entry name" value="Pentatricopeptide repeat-containing protein At5g39350 family"/>
    <property type="match status" value="1"/>
</dbReference>
<evidence type="ECO:0000256" key="1">
    <source>
        <dbReference type="ARBA" id="ARBA00022737"/>
    </source>
</evidence>
<evidence type="ECO:0000313" key="4">
    <source>
        <dbReference type="Proteomes" id="UP000663760"/>
    </source>
</evidence>
<dbReference type="Proteomes" id="UP000663760">
    <property type="component" value="Chromosome 4"/>
</dbReference>
<keyword evidence="1" id="KW-0677">Repeat</keyword>
<protein>
    <submittedName>
        <fullName evidence="3">Uncharacterized protein</fullName>
    </submittedName>
</protein>